<dbReference type="InterPro" id="IPR026412">
    <property type="entry name" value="rSAM_Cxxx_rpt"/>
</dbReference>
<dbReference type="SFLD" id="SFLDG01384">
    <property type="entry name" value="thioether_bond_formation_requi"/>
    <property type="match status" value="1"/>
</dbReference>
<dbReference type="NCBIfam" id="TIGR04085">
    <property type="entry name" value="rSAM_more_4Fe4S"/>
    <property type="match status" value="1"/>
</dbReference>
<evidence type="ECO:0000256" key="6">
    <source>
        <dbReference type="ARBA" id="ARBA00023601"/>
    </source>
</evidence>
<dbReference type="HOGENOM" id="CLU_386753_0_0_9"/>
<keyword evidence="4" id="KW-0408">Iron</keyword>
<evidence type="ECO:0000256" key="5">
    <source>
        <dbReference type="ARBA" id="ARBA00023014"/>
    </source>
</evidence>
<dbReference type="GO" id="GO:0051536">
    <property type="term" value="F:iron-sulfur cluster binding"/>
    <property type="evidence" value="ECO:0007669"/>
    <property type="project" value="UniProtKB-KW"/>
</dbReference>
<dbReference type="AlphaFoldDB" id="A0A0E3WJF0"/>
<dbReference type="InterPro" id="IPR013785">
    <property type="entry name" value="Aldolase_TIM"/>
</dbReference>
<dbReference type="RefSeq" id="WP_046505998.1">
    <property type="nucleotide sequence ID" value="NZ_LN831776.1"/>
</dbReference>
<dbReference type="GO" id="GO:0046872">
    <property type="term" value="F:metal ion binding"/>
    <property type="evidence" value="ECO:0007669"/>
    <property type="project" value="UniProtKB-KW"/>
</dbReference>
<evidence type="ECO:0000256" key="3">
    <source>
        <dbReference type="ARBA" id="ARBA00022723"/>
    </source>
</evidence>
<evidence type="ECO:0000256" key="4">
    <source>
        <dbReference type="ARBA" id="ARBA00023004"/>
    </source>
</evidence>
<sequence length="724" mass="83443">MMAVIPYQMGEFTKDWRDSEAQVVTFCITEDCNLACKYCYIVGKNTTNKMSFEVARDAVDFILRNSEGFNHDAVIWEFIGGEPFLEIDLIDRICDYIKVQMFTLEHPWFGNYRFSFSSNGIYYGTQKVQNFIKKNRHKVSIGISVDGNQKKHDLQRIFPDGRGSYDLVVKNVPLWQEQFPNTHTKATYSHEDIPYLMDSVISLWNLGIKDVSANIIYEDVWHEGDELIFEDQLKKLADYILENDLWIDHKIRFFQKGSFGLPFTEEDLNSTYCGTGNMVAIDYQGKLYPCLRFVDYSLNNREGYSVGDIYSGFNRDKLRPFEVLTIRNQSPKECIECSVASGCSWCVGNNYDVADSGTIFKRTTFNCEMHKANCRANDYFWSRFEEKTGMTVDRKKGRLHNTRQNYLQIILSTDASFNCLVPENNKEVTYMEEDIYFAGLEFCERNNLIPVLVGEIPSSKSNRSALRVGGSYNSENPENSIIVFDHSVKQLDMIIPAKSKNCILIISKNEISELTQLIVKINLKFSRVNLVISDLEQWSQQDLDSYDNELQKLSEFLLSSYSRIGEPLELNVLTDILHLDKMSNCDAGEHTFTLAPNGKFYTCPAFYFENEKNFIGDLTIGIDIKDKEMLSVEKSPICNSCDAYHCSRCKYLNKKLTSQINIPSKVQCTISHIERNNSHKLKLMMNENGFIVHNNFEKVNYVDPLELILSKRNNTKLKGSEINV</sequence>
<dbReference type="EMBL" id="LN831776">
    <property type="protein sequence ID" value="CQR58673.1"/>
    <property type="molecule type" value="Genomic_DNA"/>
</dbReference>
<dbReference type="Proteomes" id="UP000033163">
    <property type="component" value="Chromosome I"/>
</dbReference>
<dbReference type="InterPro" id="IPR007197">
    <property type="entry name" value="rSAM"/>
</dbReference>
<dbReference type="KEGG" id="pri:PRIO_6326"/>
<feature type="domain" description="Radical SAM core" evidence="7">
    <location>
        <begin position="28"/>
        <end position="181"/>
    </location>
</feature>
<comment type="cofactor">
    <cofactor evidence="1">
        <name>[4Fe-4S] cluster</name>
        <dbReference type="ChEBI" id="CHEBI:49883"/>
    </cofactor>
</comment>
<dbReference type="InterPro" id="IPR023867">
    <property type="entry name" value="Sulphatase_maturase_rSAM"/>
</dbReference>
<accession>A0A0E3WJF0</accession>
<dbReference type="PANTHER" id="PTHR43273:SF3">
    <property type="entry name" value="ANAEROBIC SULFATASE-MATURATING ENZYME HOMOLOG ASLB-RELATED"/>
    <property type="match status" value="1"/>
</dbReference>
<dbReference type="InterPro" id="IPR023885">
    <property type="entry name" value="4Fe4S-binding_SPASM_dom"/>
</dbReference>
<dbReference type="PATRIC" id="fig|1073571.4.peg.6760"/>
<keyword evidence="3" id="KW-0479">Metal-binding</keyword>
<dbReference type="PANTHER" id="PTHR43273">
    <property type="entry name" value="ANAEROBIC SULFATASE-MATURATING ENZYME HOMOLOG ASLB-RELATED"/>
    <property type="match status" value="1"/>
</dbReference>
<name>A0A0E3WJF0_9BACL</name>
<dbReference type="GO" id="GO:0016491">
    <property type="term" value="F:oxidoreductase activity"/>
    <property type="evidence" value="ECO:0007669"/>
    <property type="project" value="InterPro"/>
</dbReference>
<reference evidence="9" key="1">
    <citation type="submission" date="2015-03" db="EMBL/GenBank/DDBJ databases">
        <authorList>
            <person name="Wibberg D."/>
        </authorList>
    </citation>
    <scope>NUCLEOTIDE SEQUENCE [LARGE SCALE GENOMIC DNA]</scope>
</reference>
<evidence type="ECO:0000256" key="2">
    <source>
        <dbReference type="ARBA" id="ARBA00022691"/>
    </source>
</evidence>
<dbReference type="STRING" id="483937.AMQ84_22095"/>
<dbReference type="SFLD" id="SFLDG01386">
    <property type="entry name" value="main_SPASM_domain-containing"/>
    <property type="match status" value="1"/>
</dbReference>
<dbReference type="NCBIfam" id="TIGR04115">
    <property type="entry name" value="rSAM_Cxxx_rpt"/>
    <property type="match status" value="1"/>
</dbReference>
<keyword evidence="5" id="KW-0411">Iron-sulfur</keyword>
<evidence type="ECO:0000256" key="1">
    <source>
        <dbReference type="ARBA" id="ARBA00001966"/>
    </source>
</evidence>
<dbReference type="SFLD" id="SFLDG01067">
    <property type="entry name" value="SPASM/twitch_domain_containing"/>
    <property type="match status" value="1"/>
</dbReference>
<evidence type="ECO:0000313" key="8">
    <source>
        <dbReference type="EMBL" id="CQR58673.1"/>
    </source>
</evidence>
<dbReference type="Pfam" id="PF04055">
    <property type="entry name" value="Radical_SAM"/>
    <property type="match status" value="1"/>
</dbReference>
<dbReference type="InterPro" id="IPR026401">
    <property type="entry name" value="CXXX_matur"/>
</dbReference>
<evidence type="ECO:0000313" key="9">
    <source>
        <dbReference type="Proteomes" id="UP000033163"/>
    </source>
</evidence>
<dbReference type="NCBIfam" id="TIGR04119">
    <property type="entry name" value="CXXX_matur"/>
    <property type="match status" value="1"/>
</dbReference>
<comment type="similarity">
    <text evidence="6">Belongs to the radical SAM superfamily. Anaerobic sulfatase-maturating enzyme family.</text>
</comment>
<dbReference type="InterPro" id="IPR058240">
    <property type="entry name" value="rSAM_sf"/>
</dbReference>
<protein>
    <submittedName>
        <fullName evidence="8">Radical SAM superfamily protein</fullName>
    </submittedName>
</protein>
<dbReference type="SUPFAM" id="SSF102114">
    <property type="entry name" value="Radical SAM enzymes"/>
    <property type="match status" value="1"/>
</dbReference>
<dbReference type="Gene3D" id="3.20.20.70">
    <property type="entry name" value="Aldolase class I"/>
    <property type="match status" value="2"/>
</dbReference>
<proteinExistence type="inferred from homology"/>
<evidence type="ECO:0000259" key="7">
    <source>
        <dbReference type="Pfam" id="PF04055"/>
    </source>
</evidence>
<dbReference type="SFLD" id="SFLDS00029">
    <property type="entry name" value="Radical_SAM"/>
    <property type="match status" value="1"/>
</dbReference>
<gene>
    <name evidence="8" type="ORF">PRIO_6326</name>
</gene>
<organism evidence="8 9">
    <name type="scientific">Paenibacillus riograndensis SBR5</name>
    <dbReference type="NCBI Taxonomy" id="1073571"/>
    <lineage>
        <taxon>Bacteria</taxon>
        <taxon>Bacillati</taxon>
        <taxon>Bacillota</taxon>
        <taxon>Bacilli</taxon>
        <taxon>Bacillales</taxon>
        <taxon>Paenibacillaceae</taxon>
        <taxon>Paenibacillus</taxon>
        <taxon>Paenibacillus sonchi group</taxon>
    </lineage>
</organism>
<keyword evidence="2" id="KW-0949">S-adenosyl-L-methionine</keyword>